<name>A0ABM1NVZ9_DROAR</name>
<evidence type="ECO:0000313" key="1">
    <source>
        <dbReference type="Proteomes" id="UP000694904"/>
    </source>
</evidence>
<keyword evidence="1" id="KW-1185">Reference proteome</keyword>
<gene>
    <name evidence="2" type="primary">LOC108611165</name>
</gene>
<evidence type="ECO:0000313" key="2">
    <source>
        <dbReference type="RefSeq" id="XP_017859135.1"/>
    </source>
</evidence>
<reference evidence="1" key="1">
    <citation type="journal article" date="1997" name="Nucleic Acids Res.">
        <title>tRNAscan-SE: a program for improved detection of transfer RNA genes in genomic sequence.</title>
        <authorList>
            <person name="Lowe T.M."/>
            <person name="Eddy S.R."/>
        </authorList>
    </citation>
    <scope>NUCLEOTIDE SEQUENCE [LARGE SCALE GENOMIC DNA]</scope>
</reference>
<reference evidence="1" key="2">
    <citation type="journal article" date="2016" name="G3 (Bethesda)">
        <title>Genome Evolution in Three Species of Cactophilic Drosophila.</title>
        <authorList>
            <person name="Sanchez-Flores A."/>
            <person name="Penazola F."/>
            <person name="Carpinteyro-Ponce J."/>
            <person name="Nazario-Yepiz N."/>
            <person name="Abreu-Goodger C."/>
            <person name="Machado C.A."/>
            <person name="Markow T.A."/>
        </authorList>
    </citation>
    <scope>NUCLEOTIDE SEQUENCE [LARGE SCALE GENOMIC DNA]</scope>
</reference>
<dbReference type="Proteomes" id="UP000694904">
    <property type="component" value="Chromosome 3"/>
</dbReference>
<organism evidence="1 2">
    <name type="scientific">Drosophila arizonae</name>
    <name type="common">Fruit fly</name>
    <dbReference type="NCBI Taxonomy" id="7263"/>
    <lineage>
        <taxon>Eukaryota</taxon>
        <taxon>Metazoa</taxon>
        <taxon>Ecdysozoa</taxon>
        <taxon>Arthropoda</taxon>
        <taxon>Hexapoda</taxon>
        <taxon>Insecta</taxon>
        <taxon>Pterygota</taxon>
        <taxon>Neoptera</taxon>
        <taxon>Endopterygota</taxon>
        <taxon>Diptera</taxon>
        <taxon>Brachycera</taxon>
        <taxon>Muscomorpha</taxon>
        <taxon>Ephydroidea</taxon>
        <taxon>Drosophilidae</taxon>
        <taxon>Drosophila</taxon>
    </lineage>
</organism>
<protein>
    <submittedName>
        <fullName evidence="2">Uncharacterized protein LOC108611165</fullName>
    </submittedName>
</protein>
<accession>A0ABM1NVZ9</accession>
<reference evidence="2" key="3">
    <citation type="submission" date="2025-08" db="UniProtKB">
        <authorList>
            <consortium name="RefSeq"/>
        </authorList>
    </citation>
    <scope>IDENTIFICATION</scope>
    <source>
        <tissue evidence="2">Whole organism</tissue>
    </source>
</reference>
<proteinExistence type="predicted"/>
<dbReference type="GeneID" id="108611165"/>
<dbReference type="RefSeq" id="XP_017859135.1">
    <property type="nucleotide sequence ID" value="XM_018003646.1"/>
</dbReference>
<sequence>MFRNLCMLRKSILMSRIIYSTYNYPIRANLITYSRLRSKAAESANRSGVSVSDINVYDMAKGDVEFARDFLTSAPSLNNGSFSPVSIATSAFSPEPAVGAGSNIEIEIEPVSESPDSGIGSANTTILDKDGLPIVPIEIDGWKSSEDDDDGPTVQSVSQHIEIGNDSEYKADNMLVVPEKREGSFEYKGIKVKLPETAHKDIGTYRFRRDPEDLETVADDMRLVKFDKK</sequence>